<organism evidence="11 12">
    <name type="scientific">Cordyceps militaris</name>
    <name type="common">Caterpillar fungus</name>
    <name type="synonym">Clavaria militaris</name>
    <dbReference type="NCBI Taxonomy" id="73501"/>
    <lineage>
        <taxon>Eukaryota</taxon>
        <taxon>Fungi</taxon>
        <taxon>Dikarya</taxon>
        <taxon>Ascomycota</taxon>
        <taxon>Pezizomycotina</taxon>
        <taxon>Sordariomycetes</taxon>
        <taxon>Hypocreomycetidae</taxon>
        <taxon>Hypocreales</taxon>
        <taxon>Cordycipitaceae</taxon>
        <taxon>Cordyceps</taxon>
    </lineage>
</organism>
<keyword evidence="5" id="KW-0833">Ubl conjugation pathway</keyword>
<evidence type="ECO:0000256" key="5">
    <source>
        <dbReference type="ARBA" id="ARBA00022786"/>
    </source>
</evidence>
<dbReference type="OrthoDB" id="2504561at2759"/>
<proteinExistence type="inferred from homology"/>
<dbReference type="GO" id="GO:0005680">
    <property type="term" value="C:anaphase-promoting complex"/>
    <property type="evidence" value="ECO:0007669"/>
    <property type="project" value="InterPro"/>
</dbReference>
<evidence type="ECO:0000256" key="6">
    <source>
        <dbReference type="ARBA" id="ARBA00023306"/>
    </source>
</evidence>
<keyword evidence="6" id="KW-0131">Cell cycle</keyword>
<dbReference type="VEuPathDB" id="FungiDB:CCM_06526"/>
<protein>
    <recommendedName>
        <fullName evidence="2">Anaphase-promoting complex subunit 5</fullName>
    </recommendedName>
    <alternativeName>
        <fullName evidence="7">Cyclosome subunit 5</fullName>
    </alternativeName>
</protein>
<evidence type="ECO:0000256" key="3">
    <source>
        <dbReference type="ARBA" id="ARBA00022618"/>
    </source>
</evidence>
<dbReference type="VEuPathDB" id="FungiDB:A9K55_008820"/>
<evidence type="ECO:0000313" key="11">
    <source>
        <dbReference type="EMBL" id="ATY63026.1"/>
    </source>
</evidence>
<evidence type="ECO:0000256" key="1">
    <source>
        <dbReference type="ARBA" id="ARBA00007450"/>
    </source>
</evidence>
<comment type="similarity">
    <text evidence="1">Belongs to the APC5 family.</text>
</comment>
<dbReference type="GO" id="GO:0031145">
    <property type="term" value="P:anaphase-promoting complex-dependent catabolic process"/>
    <property type="evidence" value="ECO:0007669"/>
    <property type="project" value="TreeGrafter"/>
</dbReference>
<evidence type="ECO:0000259" key="10">
    <source>
        <dbReference type="Pfam" id="PF12862"/>
    </source>
</evidence>
<feature type="domain" description="Anaphase-promoting complex subunit 5" evidence="10">
    <location>
        <begin position="283"/>
        <end position="372"/>
    </location>
</feature>
<feature type="chain" id="PRO_5014137081" description="Anaphase-promoting complex subunit 5" evidence="9">
    <location>
        <begin position="24"/>
        <end position="787"/>
    </location>
</feature>
<dbReference type="GO" id="GO:0045842">
    <property type="term" value="P:positive regulation of mitotic metaphase/anaphase transition"/>
    <property type="evidence" value="ECO:0007669"/>
    <property type="project" value="TreeGrafter"/>
</dbReference>
<dbReference type="PANTHER" id="PTHR12830:SF9">
    <property type="entry name" value="ANAPHASE-PROMOTING COMPLEX SUBUNIT 5"/>
    <property type="match status" value="1"/>
</dbReference>
<evidence type="ECO:0000256" key="2">
    <source>
        <dbReference type="ARBA" id="ARBA00016066"/>
    </source>
</evidence>
<dbReference type="Proteomes" id="UP000323067">
    <property type="component" value="Chromosome vii"/>
</dbReference>
<keyword evidence="9" id="KW-0732">Signal</keyword>
<dbReference type="Pfam" id="PF12862">
    <property type="entry name" value="ANAPC5"/>
    <property type="match status" value="1"/>
</dbReference>
<dbReference type="EMBL" id="CP023324">
    <property type="protein sequence ID" value="ATY63026.1"/>
    <property type="molecule type" value="Genomic_DNA"/>
</dbReference>
<dbReference type="GO" id="GO:0051301">
    <property type="term" value="P:cell division"/>
    <property type="evidence" value="ECO:0007669"/>
    <property type="project" value="UniProtKB-KW"/>
</dbReference>
<evidence type="ECO:0000256" key="4">
    <source>
        <dbReference type="ARBA" id="ARBA00022776"/>
    </source>
</evidence>
<dbReference type="InterPro" id="IPR026000">
    <property type="entry name" value="Apc5_dom"/>
</dbReference>
<evidence type="ECO:0000256" key="9">
    <source>
        <dbReference type="SAM" id="SignalP"/>
    </source>
</evidence>
<keyword evidence="3" id="KW-0132">Cell division</keyword>
<accession>A0A2H4SIT2</accession>
<dbReference type="UniPathway" id="UPA00143"/>
<evidence type="ECO:0000256" key="7">
    <source>
        <dbReference type="ARBA" id="ARBA00031069"/>
    </source>
</evidence>
<reference evidence="11 12" key="1">
    <citation type="journal article" date="2017" name="BMC Genomics">
        <title>Chromosome level assembly and secondary metabolite potential of the parasitic fungus Cordyceps militaris.</title>
        <authorList>
            <person name="Kramer G.J."/>
            <person name="Nodwell J.R."/>
        </authorList>
    </citation>
    <scope>NUCLEOTIDE SEQUENCE [LARGE SCALE GENOMIC DNA]</scope>
    <source>
        <strain evidence="11 12">ATCC 34164</strain>
    </source>
</reference>
<comment type="function">
    <text evidence="8">Component of the anaphase promoting complex/cyclosome (APC/C), a cell cycle-regulated E3 ubiquitin ligase that controls progression through mitosis and the G1 phase of the cell cycle. The APC/C complex acts by mediating ubiquitination and subsequent degradation of target proteins: it mainly mediates the formation of 'Lys-11'-linked polyubiquitin chains and, to a lower extent, the formation of 'Lys-48'- and 'Lys-63'-linked polyubiquitin chains. The APC/C complex catalyzes assembly of branched 'Lys-11'-/'Lys-48'-linked branched ubiquitin chains on target proteins.</text>
</comment>
<gene>
    <name evidence="11" type="ORF">A9K55_008820</name>
</gene>
<dbReference type="SUPFAM" id="SSF48452">
    <property type="entry name" value="TPR-like"/>
    <property type="match status" value="1"/>
</dbReference>
<feature type="signal peptide" evidence="9">
    <location>
        <begin position="1"/>
        <end position="23"/>
    </location>
</feature>
<dbReference type="InterPro" id="IPR011990">
    <property type="entry name" value="TPR-like_helical_dom_sf"/>
</dbReference>
<dbReference type="InterPro" id="IPR037679">
    <property type="entry name" value="Apc5"/>
</dbReference>
<name>A0A2H4SIT2_CORMI</name>
<evidence type="ECO:0000256" key="8">
    <source>
        <dbReference type="ARBA" id="ARBA00045696"/>
    </source>
</evidence>
<dbReference type="Gene3D" id="1.25.40.10">
    <property type="entry name" value="Tetratricopeptide repeat domain"/>
    <property type="match status" value="1"/>
</dbReference>
<evidence type="ECO:0000313" key="12">
    <source>
        <dbReference type="Proteomes" id="UP000323067"/>
    </source>
</evidence>
<dbReference type="GO" id="GO:0070979">
    <property type="term" value="P:protein K11-linked ubiquitination"/>
    <property type="evidence" value="ECO:0007669"/>
    <property type="project" value="TreeGrafter"/>
</dbReference>
<sequence length="787" mass="88843">MARYLNPAKIGLLVLIQLYVEEAIPGDAIVPVLSFITSHTIGHEAGNPPTTQASRWGKAERTVSLIITIKDFEKLLGSFPFVMGMPGRKLWDQFLTRLWDLNSLDALYDFFENLELLLAKTKEESRRLSEAGIPDMEEGIQIARNSPFGAFVRRAMVEYQRLRFHDCAELWKDFVRYRQPTAHHQKRKSSSFGKLSFDNVLFTGAAEEGWDPESVSALTSVTYDDMLTGDRLGTVAVSTDDVEVLLDFQIEQMQRYGNRVPLETIHQFQDLLQASFLVPSLTHYLSFLNAWRAGDYPSAFDLLHRYFDYTMQYRDRLFYQYALMNLAVLQADFGCHRDAVTTMLETVTTARENKDMTCLNFALNWLFHFGRAHPSLVRDLESDSLLGTGKESLAYLRVKAKESGMGALWSSVLLSEAKLCLINGESVATTVEHIVRSSHLIVTRNMKNMFGAQLSLYAALWSRIGVTHLTIATCEMFLRCHSQHSVFDDELKIVCRLGLIQAQRGKYDDGLKQLEGLDSNSLRSWKPSQYWHKYRGIIKLTKDLHHNNLSGAQELLDQLLQSKDDDLEPDMTFMIDSLHIDYLIRRGDLQAAFAKVNAMIAMIKDENKDIAILVKLLLLKVALLDKCDRTQRGFSAAIRAANLAWRARLIPQLWAAIGALANIIISLGEFEAAIEMLNAALPRSLECEIPTLTARLYSYLADANIGMAGRMEAKSSKRGEYMTRALAAVQRSFDHWSSVEDILQQCETMAKRAMIMKLTGEMTLAADYAAAYVALRKNAEALSLGSG</sequence>
<keyword evidence="4" id="KW-0498">Mitosis</keyword>
<dbReference type="PANTHER" id="PTHR12830">
    <property type="entry name" value="ANAPHASE-PROMOTING COMPLEX SUBUNIT 5"/>
    <property type="match status" value="1"/>
</dbReference>
<dbReference type="AlphaFoldDB" id="A0A2H4SIT2"/>